<feature type="compositionally biased region" description="Pro residues" evidence="1">
    <location>
        <begin position="299"/>
        <end position="321"/>
    </location>
</feature>
<sequence length="483" mass="50822">MKFFRNKKERSGVAGIGWLAAGGFLVLAALAALYFVFRGGSAVPGAAIVSESARDVFRSQEKGQIYEINLDAADGKGASSASEVKNSTTSEAEKNGDDIKITQTSPKNFAAPTEKPAPSVPPRLCEFGAGANPSRTLAFNEIAWMGTSRSADNEWIEIKNNGSGPYSAERVQLLSDSGKIKIILGVSAIPAHDFYLLERTDDDTVPGIAADAIYTGSLSNSGEHLKLFDANCGLLDEVNALSGWGTFGGDNATKNTAERNLKDLAWHTSVSADGTPRAENSKEPDPPPQSTAQNSPAPSANPPPEPTPPPSSSPENLPPPANSSSTTPVPSPPPPAGGPVISEILAGISADADYEFIELYNSTDAPIDLTGWSIKRKSSTGNEYSLLVASRLSGKIIPPKSYFLAVNEGKYTGSVSPDVSWATSNKLAYTNNAVILYDATGAKVEEVGWAETPLKDQSYERDLASGTFSVQANPNPRNSQGGN</sequence>
<keyword evidence="2" id="KW-0812">Transmembrane</keyword>
<feature type="compositionally biased region" description="Basic and acidic residues" evidence="1">
    <location>
        <begin position="91"/>
        <end position="100"/>
    </location>
</feature>
<dbReference type="AlphaFoldDB" id="A0A1G2C476"/>
<dbReference type="PROSITE" id="PS51841">
    <property type="entry name" value="LTD"/>
    <property type="match status" value="1"/>
</dbReference>
<dbReference type="EMBL" id="MHKU01000040">
    <property type="protein sequence ID" value="OGY96223.1"/>
    <property type="molecule type" value="Genomic_DNA"/>
</dbReference>
<comment type="caution">
    <text evidence="4">The sequence shown here is derived from an EMBL/GenBank/DDBJ whole genome shotgun (WGS) entry which is preliminary data.</text>
</comment>
<dbReference type="Gene3D" id="2.60.40.1260">
    <property type="entry name" value="Lamin Tail domain"/>
    <property type="match status" value="1"/>
</dbReference>
<proteinExistence type="predicted"/>
<reference evidence="4 5" key="1">
    <citation type="journal article" date="2016" name="Nat. Commun.">
        <title>Thousands of microbial genomes shed light on interconnected biogeochemical processes in an aquifer system.</title>
        <authorList>
            <person name="Anantharaman K."/>
            <person name="Brown C.T."/>
            <person name="Hug L.A."/>
            <person name="Sharon I."/>
            <person name="Castelle C.J."/>
            <person name="Probst A.J."/>
            <person name="Thomas B.C."/>
            <person name="Singh A."/>
            <person name="Wilkins M.J."/>
            <person name="Karaoz U."/>
            <person name="Brodie E.L."/>
            <person name="Williams K.H."/>
            <person name="Hubbard S.S."/>
            <person name="Banfield J.F."/>
        </authorList>
    </citation>
    <scope>NUCLEOTIDE SEQUENCE [LARGE SCALE GENOMIC DNA]</scope>
</reference>
<keyword evidence="2" id="KW-1133">Transmembrane helix</keyword>
<evidence type="ECO:0000313" key="4">
    <source>
        <dbReference type="EMBL" id="OGY96223.1"/>
    </source>
</evidence>
<evidence type="ECO:0000259" key="3">
    <source>
        <dbReference type="PROSITE" id="PS51841"/>
    </source>
</evidence>
<dbReference type="STRING" id="1798644.A2122_01760"/>
<protein>
    <recommendedName>
        <fullName evidence="3">LTD domain-containing protein</fullName>
    </recommendedName>
</protein>
<feature type="region of interest" description="Disordered" evidence="1">
    <location>
        <begin position="271"/>
        <end position="340"/>
    </location>
</feature>
<dbReference type="Pfam" id="PF00932">
    <property type="entry name" value="LTD"/>
    <property type="match status" value="1"/>
</dbReference>
<feature type="transmembrane region" description="Helical" evidence="2">
    <location>
        <begin position="12"/>
        <end position="37"/>
    </location>
</feature>
<accession>A0A1G2C476</accession>
<dbReference type="InterPro" id="IPR036415">
    <property type="entry name" value="Lamin_tail_dom_sf"/>
</dbReference>
<name>A0A1G2C476_9BACT</name>
<evidence type="ECO:0000313" key="5">
    <source>
        <dbReference type="Proteomes" id="UP000176648"/>
    </source>
</evidence>
<evidence type="ECO:0000256" key="2">
    <source>
        <dbReference type="SAM" id="Phobius"/>
    </source>
</evidence>
<evidence type="ECO:0000256" key="1">
    <source>
        <dbReference type="SAM" id="MobiDB-lite"/>
    </source>
</evidence>
<feature type="domain" description="LTD" evidence="3">
    <location>
        <begin position="325"/>
        <end position="456"/>
    </location>
</feature>
<dbReference type="Proteomes" id="UP000176648">
    <property type="component" value="Unassembled WGS sequence"/>
</dbReference>
<dbReference type="SUPFAM" id="SSF74853">
    <property type="entry name" value="Lamin A/C globular tail domain"/>
    <property type="match status" value="1"/>
</dbReference>
<feature type="region of interest" description="Disordered" evidence="1">
    <location>
        <begin position="77"/>
        <end position="120"/>
    </location>
</feature>
<gene>
    <name evidence="4" type="ORF">A2122_01760</name>
</gene>
<organism evidence="4 5">
    <name type="scientific">Candidatus Liptonbacteria bacterium GWB1_49_6</name>
    <dbReference type="NCBI Taxonomy" id="1798644"/>
    <lineage>
        <taxon>Bacteria</taxon>
        <taxon>Candidatus Liptoniibacteriota</taxon>
    </lineage>
</organism>
<keyword evidence="2" id="KW-0472">Membrane</keyword>
<dbReference type="InterPro" id="IPR001322">
    <property type="entry name" value="Lamin_tail_dom"/>
</dbReference>